<dbReference type="InterPro" id="IPR052155">
    <property type="entry name" value="Biofilm_reg_signaling"/>
</dbReference>
<evidence type="ECO:0000256" key="1">
    <source>
        <dbReference type="SAM" id="Phobius"/>
    </source>
</evidence>
<feature type="transmembrane region" description="Helical" evidence="1">
    <location>
        <begin position="140"/>
        <end position="163"/>
    </location>
</feature>
<evidence type="ECO:0000313" key="7">
    <source>
        <dbReference type="Proteomes" id="UP000441585"/>
    </source>
</evidence>
<keyword evidence="1" id="KW-1133">Transmembrane helix</keyword>
<dbReference type="Gene3D" id="3.30.450.20">
    <property type="entry name" value="PAS domain"/>
    <property type="match status" value="1"/>
</dbReference>
<feature type="transmembrane region" description="Helical" evidence="1">
    <location>
        <begin position="106"/>
        <end position="128"/>
    </location>
</feature>
<dbReference type="PROSITE" id="PS50887">
    <property type="entry name" value="GGDEF"/>
    <property type="match status" value="1"/>
</dbReference>
<evidence type="ECO:0000259" key="3">
    <source>
        <dbReference type="PROSITE" id="PS50113"/>
    </source>
</evidence>
<dbReference type="SUPFAM" id="SSF141868">
    <property type="entry name" value="EAL domain-like"/>
    <property type="match status" value="1"/>
</dbReference>
<dbReference type="SMART" id="SM00052">
    <property type="entry name" value="EAL"/>
    <property type="match status" value="1"/>
</dbReference>
<dbReference type="CDD" id="cd00130">
    <property type="entry name" value="PAS"/>
    <property type="match status" value="1"/>
</dbReference>
<dbReference type="PROSITE" id="PS50113">
    <property type="entry name" value="PAC"/>
    <property type="match status" value="1"/>
</dbReference>
<feature type="transmembrane region" description="Helical" evidence="1">
    <location>
        <begin position="12"/>
        <end position="34"/>
    </location>
</feature>
<dbReference type="InterPro" id="IPR000160">
    <property type="entry name" value="GGDEF_dom"/>
</dbReference>
<dbReference type="RefSeq" id="WP_070876754.1">
    <property type="nucleotide sequence ID" value="NZ_CAJGAA010000001.1"/>
</dbReference>
<feature type="transmembrane region" description="Helical" evidence="1">
    <location>
        <begin position="46"/>
        <end position="70"/>
    </location>
</feature>
<dbReference type="SMART" id="SM00091">
    <property type="entry name" value="PAS"/>
    <property type="match status" value="1"/>
</dbReference>
<gene>
    <name evidence="6" type="ORF">GJU41_05095</name>
</gene>
<sequence length="799" mass="89957">MFNLNADLFLMFLVLVQSVISYYLTPVFTTIYSLKTQDKQPKMIGVLSLTLGFLFWLTHLLAICSVHLEVTLQQPFLYFLVSYAVCSAVAFFSIRTGGIPSMSSKGYIITGCGMSLGIVLVDFIGYALLFHGQIEVKPLLIFFAVLLSASFSFSALRLLLIALEDSLVNQRRSKYYRTAGSIIGGVSLAGIPYVIMTSLIDYQLADGGPYHYLLPFLVVFLLNLILTFIPDLYSHTMMNEQSERINEKEERFRSLFHHSPDGVISTDLQGVITSVNKVAAAMTELPEKNLIGLSFLTLIKEADHQKALFYFSEIVKGDFSENELSVSLQSKNGETLDVLITAVRQVVNHKVVGVYGVVKDVTESKKAQNRINYLAFHDELTGLPNRRFFIQKLSDLKSENQAFAILNLDFDRFKRLNDLFGHAFGDLVLVKIAERLTSVLPEQSILSRLGGDEFSIILLSDDYKAANETANDIVHHFRLPMKIRENDCLVTASIGIAHYPAHSTDAEMLMKFADIAMYDVKMNGSNSFGVYKPEMNDKLIEKIRIENELRKALQYKELSVYFQPKFKENLATVIGAEALVRWKHAELGFISPATFIPIAEETGLIFELERFVLGEVASHVQTWESENLNFGRVSINISHLHLYQDDLIQTIDEILSSYQIHASSLELEITETAMMDNELEANKKLSKLRSRGIEISMDDFGTGYSSLSYLQKLSIDRLKIDQSFIREMEKHNRNEAIVSMIISMANHLELKVIAEGVETKTQKDLLAKLGCLEFQGYLGGRPIPAEEFSDMYLSGSKAV</sequence>
<dbReference type="InterPro" id="IPR013767">
    <property type="entry name" value="PAS_fold"/>
</dbReference>
<dbReference type="NCBIfam" id="TIGR00254">
    <property type="entry name" value="GGDEF"/>
    <property type="match status" value="1"/>
</dbReference>
<dbReference type="InterPro" id="IPR000700">
    <property type="entry name" value="PAS-assoc_C"/>
</dbReference>
<feature type="domain" description="GGDEF" evidence="5">
    <location>
        <begin position="401"/>
        <end position="533"/>
    </location>
</feature>
<dbReference type="PROSITE" id="PS50112">
    <property type="entry name" value="PAS"/>
    <property type="match status" value="1"/>
</dbReference>
<dbReference type="SMART" id="SM00267">
    <property type="entry name" value="GGDEF"/>
    <property type="match status" value="1"/>
</dbReference>
<keyword evidence="1" id="KW-0472">Membrane</keyword>
<dbReference type="Pfam" id="PF00990">
    <property type="entry name" value="GGDEF"/>
    <property type="match status" value="1"/>
</dbReference>
<feature type="domain" description="EAL" evidence="4">
    <location>
        <begin position="542"/>
        <end position="796"/>
    </location>
</feature>
<feature type="transmembrane region" description="Helical" evidence="1">
    <location>
        <begin position="76"/>
        <end position="94"/>
    </location>
</feature>
<accession>A0A6I2M5C9</accession>
<name>A0A6I2M5C9_9BACI</name>
<dbReference type="InterPro" id="IPR043128">
    <property type="entry name" value="Rev_trsase/Diguanyl_cyclase"/>
</dbReference>
<dbReference type="InterPro" id="IPR035919">
    <property type="entry name" value="EAL_sf"/>
</dbReference>
<dbReference type="PANTHER" id="PTHR44757">
    <property type="entry name" value="DIGUANYLATE CYCLASE DGCP"/>
    <property type="match status" value="1"/>
</dbReference>
<feature type="transmembrane region" description="Helical" evidence="1">
    <location>
        <begin position="175"/>
        <end position="200"/>
    </location>
</feature>
<dbReference type="InterPro" id="IPR035965">
    <property type="entry name" value="PAS-like_dom_sf"/>
</dbReference>
<evidence type="ECO:0000259" key="2">
    <source>
        <dbReference type="PROSITE" id="PS50112"/>
    </source>
</evidence>
<dbReference type="InterPro" id="IPR001633">
    <property type="entry name" value="EAL_dom"/>
</dbReference>
<dbReference type="AlphaFoldDB" id="A0A6I2M5C9"/>
<dbReference type="CDD" id="cd01949">
    <property type="entry name" value="GGDEF"/>
    <property type="match status" value="1"/>
</dbReference>
<comment type="caution">
    <text evidence="6">The sequence shown here is derived from an EMBL/GenBank/DDBJ whole genome shotgun (WGS) entry which is preliminary data.</text>
</comment>
<keyword evidence="7" id="KW-1185">Reference proteome</keyword>
<dbReference type="Gene3D" id="3.30.70.270">
    <property type="match status" value="1"/>
</dbReference>
<dbReference type="Gene3D" id="3.20.20.450">
    <property type="entry name" value="EAL domain"/>
    <property type="match status" value="1"/>
</dbReference>
<organism evidence="6 7">
    <name type="scientific">Metabacillus idriensis</name>
    <dbReference type="NCBI Taxonomy" id="324768"/>
    <lineage>
        <taxon>Bacteria</taxon>
        <taxon>Bacillati</taxon>
        <taxon>Bacillota</taxon>
        <taxon>Bacilli</taxon>
        <taxon>Bacillales</taxon>
        <taxon>Bacillaceae</taxon>
        <taxon>Metabacillus</taxon>
    </lineage>
</organism>
<dbReference type="GO" id="GO:0006355">
    <property type="term" value="P:regulation of DNA-templated transcription"/>
    <property type="evidence" value="ECO:0007669"/>
    <property type="project" value="InterPro"/>
</dbReference>
<feature type="domain" description="PAC" evidence="3">
    <location>
        <begin position="322"/>
        <end position="373"/>
    </location>
</feature>
<dbReference type="NCBIfam" id="TIGR00229">
    <property type="entry name" value="sensory_box"/>
    <property type="match status" value="1"/>
</dbReference>
<dbReference type="Proteomes" id="UP000441585">
    <property type="component" value="Unassembled WGS sequence"/>
</dbReference>
<evidence type="ECO:0000259" key="4">
    <source>
        <dbReference type="PROSITE" id="PS50883"/>
    </source>
</evidence>
<dbReference type="PROSITE" id="PS50883">
    <property type="entry name" value="EAL"/>
    <property type="match status" value="1"/>
</dbReference>
<dbReference type="SUPFAM" id="SSF55785">
    <property type="entry name" value="PYP-like sensor domain (PAS domain)"/>
    <property type="match status" value="1"/>
</dbReference>
<protein>
    <submittedName>
        <fullName evidence="6">EAL domain-containing protein</fullName>
    </submittedName>
</protein>
<proteinExistence type="predicted"/>
<feature type="transmembrane region" description="Helical" evidence="1">
    <location>
        <begin position="212"/>
        <end position="233"/>
    </location>
</feature>
<dbReference type="InterPro" id="IPR000014">
    <property type="entry name" value="PAS"/>
</dbReference>
<dbReference type="InterPro" id="IPR029787">
    <property type="entry name" value="Nucleotide_cyclase"/>
</dbReference>
<dbReference type="FunFam" id="3.20.20.450:FF:000001">
    <property type="entry name" value="Cyclic di-GMP phosphodiesterase yahA"/>
    <property type="match status" value="1"/>
</dbReference>
<dbReference type="EMBL" id="WKKF01000001">
    <property type="protein sequence ID" value="MRX53338.1"/>
    <property type="molecule type" value="Genomic_DNA"/>
</dbReference>
<feature type="domain" description="PAS" evidence="2">
    <location>
        <begin position="248"/>
        <end position="318"/>
    </location>
</feature>
<dbReference type="Pfam" id="PF00989">
    <property type="entry name" value="PAS"/>
    <property type="match status" value="1"/>
</dbReference>
<dbReference type="SUPFAM" id="SSF55073">
    <property type="entry name" value="Nucleotide cyclase"/>
    <property type="match status" value="1"/>
</dbReference>
<dbReference type="PANTHER" id="PTHR44757:SF2">
    <property type="entry name" value="BIOFILM ARCHITECTURE MAINTENANCE PROTEIN MBAA"/>
    <property type="match status" value="1"/>
</dbReference>
<dbReference type="CDD" id="cd01948">
    <property type="entry name" value="EAL"/>
    <property type="match status" value="1"/>
</dbReference>
<keyword evidence="1" id="KW-0812">Transmembrane</keyword>
<dbReference type="Pfam" id="PF00563">
    <property type="entry name" value="EAL"/>
    <property type="match status" value="1"/>
</dbReference>
<evidence type="ECO:0000313" key="6">
    <source>
        <dbReference type="EMBL" id="MRX53338.1"/>
    </source>
</evidence>
<evidence type="ECO:0000259" key="5">
    <source>
        <dbReference type="PROSITE" id="PS50887"/>
    </source>
</evidence>
<reference evidence="6 7" key="1">
    <citation type="submission" date="2019-11" db="EMBL/GenBank/DDBJ databases">
        <title>Bacillus idriensis genome.</title>
        <authorList>
            <person name="Konopka E.N."/>
            <person name="Newman J.D."/>
        </authorList>
    </citation>
    <scope>NUCLEOTIDE SEQUENCE [LARGE SCALE GENOMIC DNA]</scope>
    <source>
        <strain evidence="6 7">DSM 19097</strain>
    </source>
</reference>